<dbReference type="Gene3D" id="3.50.50.60">
    <property type="entry name" value="FAD/NAD(P)-binding domain"/>
    <property type="match status" value="2"/>
</dbReference>
<organism evidence="1 2">
    <name type="scientific">Undibacterium terreum</name>
    <dbReference type="NCBI Taxonomy" id="1224302"/>
    <lineage>
        <taxon>Bacteria</taxon>
        <taxon>Pseudomonadati</taxon>
        <taxon>Pseudomonadota</taxon>
        <taxon>Betaproteobacteria</taxon>
        <taxon>Burkholderiales</taxon>
        <taxon>Oxalobacteraceae</taxon>
        <taxon>Undibacterium</taxon>
    </lineage>
</organism>
<reference evidence="1" key="1">
    <citation type="journal article" date="2014" name="Int. J. Syst. Evol. Microbiol.">
        <title>Complete genome sequence of Corynebacterium casei LMG S-19264T (=DSM 44701T), isolated from a smear-ripened cheese.</title>
        <authorList>
            <consortium name="US DOE Joint Genome Institute (JGI-PGF)"/>
            <person name="Walter F."/>
            <person name="Albersmeier A."/>
            <person name="Kalinowski J."/>
            <person name="Ruckert C."/>
        </authorList>
    </citation>
    <scope>NUCLEOTIDE SEQUENCE</scope>
    <source>
        <strain evidence="1">CGMCC 1.10998</strain>
    </source>
</reference>
<keyword evidence="1" id="KW-0560">Oxidoreductase</keyword>
<dbReference type="PRINTS" id="PR00469">
    <property type="entry name" value="PNDRDTASEII"/>
</dbReference>
<dbReference type="PANTHER" id="PTHR42877">
    <property type="entry name" value="L-ORNITHINE N(5)-MONOOXYGENASE-RELATED"/>
    <property type="match status" value="1"/>
</dbReference>
<dbReference type="EMBL" id="BMED01000001">
    <property type="protein sequence ID" value="GGC68563.1"/>
    <property type="molecule type" value="Genomic_DNA"/>
</dbReference>
<dbReference type="Proteomes" id="UP000637423">
    <property type="component" value="Unassembled WGS sequence"/>
</dbReference>
<dbReference type="InterPro" id="IPR051209">
    <property type="entry name" value="FAD-bind_Monooxygenase_sf"/>
</dbReference>
<accession>A0A916UDA1</accession>
<keyword evidence="1" id="KW-0503">Monooxygenase</keyword>
<dbReference type="AlphaFoldDB" id="A0A916UDA1"/>
<name>A0A916UDA1_9BURK</name>
<dbReference type="Pfam" id="PF13738">
    <property type="entry name" value="Pyr_redox_3"/>
    <property type="match status" value="1"/>
</dbReference>
<dbReference type="InterPro" id="IPR036188">
    <property type="entry name" value="FAD/NAD-bd_sf"/>
</dbReference>
<sequence>MLQQEAEPQAQKRHEVIIIGSGFAGLCMAARLKRAGIDDFLILEKDKEFGGTWRVNHYPGCACDVPSHLYSFSFLQNPEWTRKYAPQNELLDYTCRAAKELGLMPHLQLDTALLSADYDEEAGLWRLHTSRGELSAKNLVAGMGALGRPSIPNLPGLENFQGKIFHSQQWDHSYALKDKRVAVIGTGASAIQFVPEIAPEVAQLDLYQRTPPWVLPRPDRAISNAERWLLRHVKASQWAYRALNYARNEWRYVAFGKPTLMLATQKLALGYLRKQIRDPELRRKLTPDYVMGCKRILLSNDYYPALARPNVTVHTSGIREIRAGSIIDKDGHERPADALIFATGFDLERVLGPLELRGRGGISLQQAYQNGLDAYKGTSLHGFPNFYMITGPNTGLGHNSMIYMIESAVDYVLQAILSMQKQNIKSLEVKEAAAIDYNRHIQQKLKGTVWSSGCKSWYLNSRGKNLTIWPGYTFEYRRLMKKFDVDNYHAQTG</sequence>
<gene>
    <name evidence="1" type="ORF">GCM10011396_14500</name>
</gene>
<evidence type="ECO:0000313" key="1">
    <source>
        <dbReference type="EMBL" id="GGC68563.1"/>
    </source>
</evidence>
<dbReference type="SUPFAM" id="SSF51905">
    <property type="entry name" value="FAD/NAD(P)-binding domain"/>
    <property type="match status" value="1"/>
</dbReference>
<proteinExistence type="predicted"/>
<dbReference type="RefSeq" id="WP_188565243.1">
    <property type="nucleotide sequence ID" value="NZ_BMED01000001.1"/>
</dbReference>
<keyword evidence="2" id="KW-1185">Reference proteome</keyword>
<reference evidence="1" key="2">
    <citation type="submission" date="2020-09" db="EMBL/GenBank/DDBJ databases">
        <authorList>
            <person name="Sun Q."/>
            <person name="Zhou Y."/>
        </authorList>
    </citation>
    <scope>NUCLEOTIDE SEQUENCE</scope>
    <source>
        <strain evidence="1">CGMCC 1.10998</strain>
    </source>
</reference>
<dbReference type="GO" id="GO:0004497">
    <property type="term" value="F:monooxygenase activity"/>
    <property type="evidence" value="ECO:0007669"/>
    <property type="project" value="UniProtKB-KW"/>
</dbReference>
<evidence type="ECO:0000313" key="2">
    <source>
        <dbReference type="Proteomes" id="UP000637423"/>
    </source>
</evidence>
<protein>
    <submittedName>
        <fullName evidence="1">Baeyer-Villiger monooxygenase</fullName>
    </submittedName>
</protein>
<dbReference type="PANTHER" id="PTHR42877:SF4">
    <property type="entry name" value="FAD_NAD(P)-BINDING DOMAIN-CONTAINING PROTEIN-RELATED"/>
    <property type="match status" value="1"/>
</dbReference>
<comment type="caution">
    <text evidence="1">The sequence shown here is derived from an EMBL/GenBank/DDBJ whole genome shotgun (WGS) entry which is preliminary data.</text>
</comment>